<dbReference type="Gene3D" id="1.20.930.20">
    <property type="entry name" value="Adaptor protein Cbl, N-terminal domain"/>
    <property type="match status" value="1"/>
</dbReference>
<evidence type="ECO:0000313" key="3">
    <source>
        <dbReference type="EMBL" id="EXX60834.1"/>
    </source>
</evidence>
<dbReference type="Proteomes" id="UP000022910">
    <property type="component" value="Unassembled WGS sequence"/>
</dbReference>
<dbReference type="AlphaFoldDB" id="A0A015K0D8"/>
<dbReference type="SUPFAM" id="SSF56112">
    <property type="entry name" value="Protein kinase-like (PK-like)"/>
    <property type="match status" value="1"/>
</dbReference>
<proteinExistence type="predicted"/>
<organism evidence="3 4">
    <name type="scientific">Rhizophagus irregularis (strain DAOM 197198w)</name>
    <name type="common">Glomus intraradices</name>
    <dbReference type="NCBI Taxonomy" id="1432141"/>
    <lineage>
        <taxon>Eukaryota</taxon>
        <taxon>Fungi</taxon>
        <taxon>Fungi incertae sedis</taxon>
        <taxon>Mucoromycota</taxon>
        <taxon>Glomeromycotina</taxon>
        <taxon>Glomeromycetes</taxon>
        <taxon>Glomerales</taxon>
        <taxon>Glomeraceae</taxon>
        <taxon>Rhizophagus</taxon>
    </lineage>
</organism>
<dbReference type="GO" id="GO:0005524">
    <property type="term" value="F:ATP binding"/>
    <property type="evidence" value="ECO:0007669"/>
    <property type="project" value="InterPro"/>
</dbReference>
<dbReference type="InterPro" id="IPR036537">
    <property type="entry name" value="Adaptor_Cbl_N_dom_sf"/>
</dbReference>
<accession>A0A015K0D8</accession>
<dbReference type="Gene3D" id="1.10.510.10">
    <property type="entry name" value="Transferase(Phosphotransferase) domain 1"/>
    <property type="match status" value="1"/>
</dbReference>
<comment type="caution">
    <text evidence="3">The sequence shown here is derived from an EMBL/GenBank/DDBJ whole genome shotgun (WGS) entry which is preliminary data.</text>
</comment>
<dbReference type="Pfam" id="PF07714">
    <property type="entry name" value="PK_Tyr_Ser-Thr"/>
    <property type="match status" value="1"/>
</dbReference>
<dbReference type="SMR" id="A0A015K0D8"/>
<dbReference type="Gene3D" id="1.25.40.10">
    <property type="entry name" value="Tetratricopeptide repeat domain"/>
    <property type="match status" value="1"/>
</dbReference>
<dbReference type="InterPro" id="IPR000719">
    <property type="entry name" value="Prot_kinase_dom"/>
</dbReference>
<dbReference type="EMBL" id="JEMT01025840">
    <property type="protein sequence ID" value="EXX60834.1"/>
    <property type="molecule type" value="Genomic_DNA"/>
</dbReference>
<feature type="domain" description="Protein kinase" evidence="2">
    <location>
        <begin position="319"/>
        <end position="598"/>
    </location>
</feature>
<dbReference type="InterPro" id="IPR059179">
    <property type="entry name" value="MLKL-like_MCAfunc"/>
</dbReference>
<evidence type="ECO:0000256" key="1">
    <source>
        <dbReference type="SAM" id="MobiDB-lite"/>
    </source>
</evidence>
<sequence length="800" mass="92386">MSKRKYFFTSSKKSPTNDDDDDHLRESKYPRIKIDDSTIDTMDVEDVDYSSSYLVPLSPSPSPSPSPSCHSPSYSTYCITNHDDNSVSNELKKMNLNNVEMGFNVCNTTLDITDKMLTVVGGASSVAKNFSEFAPLISSFLNVGNEIIKLYKKAKQHKELCGFLLKRCKFAMAAVEDLDLRKTENVEFFSKQENLTLFLGFINCMEGIKSFIAEVSQLKTLQKYLYTNSIEEKFTNLATEFDGYMQNLNFSFTIQSRDELLTVKNEIQQIKEILLSYGVPDDRKSQQNFFDVTNLVTEKNIEFQEQSRKRMVIDSSKLEENEPLLDGNEFSKTSISPSKRIEKRTSYKNSDDVCFKEFSNNSSATLTKQEETQIEIRRQVNILKLLKDSEHIIRFYGVAHDDNKYYLVTEWMKHGNLHEYYTKCKDSINLETKIKFALDICRGVAYLHECEILHRDIQSANILVNGHNKVKIANFGLSRKFSDITRNILQNLENIRYMAPEKLLITNNGDTKKRKISYDSKCEIYSVGALLWEIAELKKPHSDLESEPIINIRERVKKRYCLPFTNSVPPEWEHVVTKAMEYDPKWRINISEICREFYKMSEKYSGASTNILDDEILTYIENEKKSTKNNRNSPITITILSVDDAINEHKKGNKQLAWQSFSYHSETDIEAKYWLGYYYYHEEIPELQRISKEERIRIAIDIFKETADKGNPSAQLRYGMCLWKGEGVAINSIEAFKYLKMAANQGNPAAMYIIGKAYWNGGDGIEKDKRQGAEYLKKAALNNHPKAKEMCIKNCISYNN</sequence>
<dbReference type="PANTHER" id="PTHR44329">
    <property type="entry name" value="SERINE/THREONINE-PROTEIN KINASE TNNI3K-RELATED"/>
    <property type="match status" value="1"/>
</dbReference>
<dbReference type="OrthoDB" id="2384430at2759"/>
<dbReference type="InterPro" id="IPR011990">
    <property type="entry name" value="TPR-like_helical_dom_sf"/>
</dbReference>
<dbReference type="Pfam" id="PF08238">
    <property type="entry name" value="Sel1"/>
    <property type="match status" value="3"/>
</dbReference>
<name>A0A015K0D8_RHIIW</name>
<evidence type="ECO:0000313" key="4">
    <source>
        <dbReference type="Proteomes" id="UP000022910"/>
    </source>
</evidence>
<keyword evidence="4" id="KW-1185">Reference proteome</keyword>
<gene>
    <name evidence="3" type="ORF">RirG_176340</name>
</gene>
<dbReference type="SMART" id="SM00671">
    <property type="entry name" value="SEL1"/>
    <property type="match status" value="3"/>
</dbReference>
<dbReference type="PROSITE" id="PS50011">
    <property type="entry name" value="PROTEIN_KINASE_DOM"/>
    <property type="match status" value="1"/>
</dbReference>
<feature type="compositionally biased region" description="Basic and acidic residues" evidence="1">
    <location>
        <begin position="22"/>
        <end position="36"/>
    </location>
</feature>
<dbReference type="Gene3D" id="3.30.200.20">
    <property type="entry name" value="Phosphorylase Kinase, domain 1"/>
    <property type="match status" value="1"/>
</dbReference>
<dbReference type="SUPFAM" id="SSF81901">
    <property type="entry name" value="HCP-like"/>
    <property type="match status" value="1"/>
</dbReference>
<dbReference type="GO" id="GO:0004674">
    <property type="term" value="F:protein serine/threonine kinase activity"/>
    <property type="evidence" value="ECO:0007669"/>
    <property type="project" value="TreeGrafter"/>
</dbReference>
<dbReference type="HOGENOM" id="CLU_000288_102_3_1"/>
<dbReference type="InterPro" id="IPR006597">
    <property type="entry name" value="Sel1-like"/>
</dbReference>
<dbReference type="InterPro" id="IPR001245">
    <property type="entry name" value="Ser-Thr/Tyr_kinase_cat_dom"/>
</dbReference>
<dbReference type="GO" id="GO:0007166">
    <property type="term" value="P:cell surface receptor signaling pathway"/>
    <property type="evidence" value="ECO:0007669"/>
    <property type="project" value="InterPro"/>
</dbReference>
<feature type="region of interest" description="Disordered" evidence="1">
    <location>
        <begin position="1"/>
        <end position="37"/>
    </location>
</feature>
<dbReference type="InterPro" id="IPR011009">
    <property type="entry name" value="Kinase-like_dom_sf"/>
</dbReference>
<dbReference type="InterPro" id="IPR051681">
    <property type="entry name" value="Ser/Thr_Kinases-Pseudokinases"/>
</dbReference>
<reference evidence="3 4" key="1">
    <citation type="submission" date="2014-02" db="EMBL/GenBank/DDBJ databases">
        <title>Single nucleus genome sequencing reveals high similarity among nuclei of an endomycorrhizal fungus.</title>
        <authorList>
            <person name="Lin K."/>
            <person name="Geurts R."/>
            <person name="Zhang Z."/>
            <person name="Limpens E."/>
            <person name="Saunders D.G."/>
            <person name="Mu D."/>
            <person name="Pang E."/>
            <person name="Cao H."/>
            <person name="Cha H."/>
            <person name="Lin T."/>
            <person name="Zhou Q."/>
            <person name="Shang Y."/>
            <person name="Li Y."/>
            <person name="Ivanov S."/>
            <person name="Sharma T."/>
            <person name="Velzen R.V."/>
            <person name="Ruijter N.D."/>
            <person name="Aanen D.K."/>
            <person name="Win J."/>
            <person name="Kamoun S."/>
            <person name="Bisseling T."/>
            <person name="Huang S."/>
        </authorList>
    </citation>
    <scope>NUCLEOTIDE SEQUENCE [LARGE SCALE GENOMIC DNA]</scope>
    <source>
        <strain evidence="4">DAOM197198w</strain>
    </source>
</reference>
<evidence type="ECO:0000259" key="2">
    <source>
        <dbReference type="PROSITE" id="PS50011"/>
    </source>
</evidence>
<dbReference type="CDD" id="cd21037">
    <property type="entry name" value="MLKL_NTD"/>
    <property type="match status" value="1"/>
</dbReference>
<protein>
    <submittedName>
        <fullName evidence="3">Bck1p</fullName>
    </submittedName>
</protein>